<dbReference type="CDD" id="cd02513">
    <property type="entry name" value="CMP-NeuAc_Synthase"/>
    <property type="match status" value="1"/>
</dbReference>
<dbReference type="InterPro" id="IPR050793">
    <property type="entry name" value="CMP-NeuNAc_synthase"/>
</dbReference>
<evidence type="ECO:0000313" key="1">
    <source>
        <dbReference type="EMBL" id="ETA67451.1"/>
    </source>
</evidence>
<dbReference type="InterPro" id="IPR029044">
    <property type="entry name" value="Nucleotide-diphossugar_trans"/>
</dbReference>
<dbReference type="Proteomes" id="UP000019483">
    <property type="component" value="Unassembled WGS sequence"/>
</dbReference>
<dbReference type="InterPro" id="IPR003329">
    <property type="entry name" value="Cytidylyl_trans"/>
</dbReference>
<name>W9DVK3_METTI</name>
<dbReference type="PANTHER" id="PTHR21485:SF6">
    <property type="entry name" value="N-ACYLNEURAMINATE CYTIDYLYLTRANSFERASE-RELATED"/>
    <property type="match status" value="1"/>
</dbReference>
<comment type="caution">
    <text evidence="1">The sequence shown here is derived from an EMBL/GenBank/DDBJ whole genome shotgun (WGS) entry which is preliminary data.</text>
</comment>
<dbReference type="OrthoDB" id="10155at2157"/>
<protein>
    <submittedName>
        <fullName evidence="1">CMP-N-acetylneuraminic acid synthetase</fullName>
    </submittedName>
</protein>
<dbReference type="SUPFAM" id="SSF53448">
    <property type="entry name" value="Nucleotide-diphospho-sugar transferases"/>
    <property type="match status" value="1"/>
</dbReference>
<dbReference type="GO" id="GO:0008781">
    <property type="term" value="F:N-acylneuraminate cytidylyltransferase activity"/>
    <property type="evidence" value="ECO:0007669"/>
    <property type="project" value="TreeGrafter"/>
</dbReference>
<keyword evidence="2" id="KW-1185">Reference proteome</keyword>
<dbReference type="STRING" id="1090322.MettiDRAFT_0875"/>
<dbReference type="Gene3D" id="3.90.550.10">
    <property type="entry name" value="Spore Coat Polysaccharide Biosynthesis Protein SpsA, Chain A"/>
    <property type="match status" value="1"/>
</dbReference>
<proteinExistence type="predicted"/>
<accession>W9DVK3</accession>
<reference evidence="1 2" key="1">
    <citation type="submission" date="2013-08" db="EMBL/GenBank/DDBJ databases">
        <authorList>
            <consortium name="DOE Joint Genome Institute"/>
            <person name="Eisen J."/>
            <person name="Huntemann M."/>
            <person name="Han J."/>
            <person name="Chen A."/>
            <person name="Kyrpides N."/>
            <person name="Mavromatis K."/>
            <person name="Markowitz V."/>
            <person name="Palaniappan K."/>
            <person name="Ivanova N."/>
            <person name="Schaumberg A."/>
            <person name="Pati A."/>
            <person name="Liolios K."/>
            <person name="Nordberg H.P."/>
            <person name="Cantor M.N."/>
            <person name="Hua S.X."/>
            <person name="Woyke T."/>
        </authorList>
    </citation>
    <scope>NUCLEOTIDE SEQUENCE [LARGE SCALE GENOMIC DNA]</scope>
    <source>
        <strain evidence="1 2">DSM 2278</strain>
    </source>
</reference>
<dbReference type="PANTHER" id="PTHR21485">
    <property type="entry name" value="HAD SUPERFAMILY MEMBERS CMAS AND KDSC"/>
    <property type="match status" value="1"/>
</dbReference>
<dbReference type="Pfam" id="PF02348">
    <property type="entry name" value="CTP_transf_3"/>
    <property type="match status" value="1"/>
</dbReference>
<gene>
    <name evidence="1" type="ORF">MettiDRAFT_0875</name>
</gene>
<dbReference type="RefSeq" id="WP_023844587.1">
    <property type="nucleotide sequence ID" value="NZ_AZAJ01000001.1"/>
</dbReference>
<sequence>MRNDCSVTALLPMKGHSERVPSKNTRIFGKDPLFFHILRSLESADLVSHILVDTDSPKIRSLINENFPDVIILERPDYLLGDKVPMTSIIEHDIKYVKTSHFLQTHATNPLLKPDTIDYAIKSYFDGLKKGFDSVMSVSKFQTRFYDQNKNPVNHDPDIMLPSQDMPPLYEDNSNFYIISVENFMKEKKRVGKSPLFVEVPKIESIDIDEPEDFIIAEAVYSFLTNERKQ</sequence>
<evidence type="ECO:0000313" key="2">
    <source>
        <dbReference type="Proteomes" id="UP000019483"/>
    </source>
</evidence>
<organism evidence="1 2">
    <name type="scientific">Methanolobus tindarius DSM 2278</name>
    <dbReference type="NCBI Taxonomy" id="1090322"/>
    <lineage>
        <taxon>Archaea</taxon>
        <taxon>Methanobacteriati</taxon>
        <taxon>Methanobacteriota</taxon>
        <taxon>Stenosarchaea group</taxon>
        <taxon>Methanomicrobia</taxon>
        <taxon>Methanosarcinales</taxon>
        <taxon>Methanosarcinaceae</taxon>
        <taxon>Methanolobus</taxon>
    </lineage>
</organism>
<dbReference type="EMBL" id="AZAJ01000001">
    <property type="protein sequence ID" value="ETA67451.1"/>
    <property type="molecule type" value="Genomic_DNA"/>
</dbReference>
<dbReference type="AlphaFoldDB" id="W9DVK3"/>